<dbReference type="PIRSF" id="PIRSF038958">
    <property type="entry name" value="PG_synth_SpoVB"/>
    <property type="match status" value="1"/>
</dbReference>
<organism evidence="7 8">
    <name type="scientific">Sulfobacillus acidophilus</name>
    <dbReference type="NCBI Taxonomy" id="53633"/>
    <lineage>
        <taxon>Bacteria</taxon>
        <taxon>Bacillati</taxon>
        <taxon>Bacillota</taxon>
        <taxon>Clostridia</taxon>
        <taxon>Eubacteriales</taxon>
        <taxon>Clostridiales Family XVII. Incertae Sedis</taxon>
        <taxon>Sulfobacillus</taxon>
    </lineage>
</organism>
<evidence type="ECO:0000256" key="2">
    <source>
        <dbReference type="ARBA" id="ARBA00022475"/>
    </source>
</evidence>
<reference evidence="7 8" key="1">
    <citation type="journal article" date="2014" name="BMC Genomics">
        <title>Comparison of environmental and isolate Sulfobacillus genomes reveals diverse carbon, sulfur, nitrogen, and hydrogen metabolisms.</title>
        <authorList>
            <person name="Justice N.B."/>
            <person name="Norman A."/>
            <person name="Brown C.T."/>
            <person name="Singh A."/>
            <person name="Thomas B.C."/>
            <person name="Banfield J.F."/>
        </authorList>
    </citation>
    <scope>NUCLEOTIDE SEQUENCE [LARGE SCALE GENOMIC DNA]</scope>
    <source>
        <strain evidence="7">AMDSBA3</strain>
    </source>
</reference>
<dbReference type="AlphaFoldDB" id="A0A2T2WD39"/>
<evidence type="ECO:0000256" key="1">
    <source>
        <dbReference type="ARBA" id="ARBA00004651"/>
    </source>
</evidence>
<feature type="transmembrane region" description="Helical" evidence="6">
    <location>
        <begin position="85"/>
        <end position="105"/>
    </location>
</feature>
<comment type="subcellular location">
    <subcellularLocation>
        <location evidence="1">Cell membrane</location>
        <topology evidence="1">Multi-pass membrane protein</topology>
    </subcellularLocation>
</comment>
<keyword evidence="5 6" id="KW-0472">Membrane</keyword>
<dbReference type="InterPro" id="IPR024923">
    <property type="entry name" value="PG_synth_SpoVB"/>
</dbReference>
<dbReference type="GO" id="GO:0005886">
    <property type="term" value="C:plasma membrane"/>
    <property type="evidence" value="ECO:0007669"/>
    <property type="project" value="UniProtKB-SubCell"/>
</dbReference>
<proteinExistence type="predicted"/>
<feature type="transmembrane region" description="Helical" evidence="6">
    <location>
        <begin position="46"/>
        <end position="73"/>
    </location>
</feature>
<feature type="transmembrane region" description="Helical" evidence="6">
    <location>
        <begin position="117"/>
        <end position="138"/>
    </location>
</feature>
<protein>
    <submittedName>
        <fullName evidence="7">Polysaccharide biosynthesis protein</fullName>
    </submittedName>
</protein>
<keyword evidence="4 6" id="KW-1133">Transmembrane helix</keyword>
<dbReference type="Pfam" id="PF01943">
    <property type="entry name" value="Polysacc_synt"/>
    <property type="match status" value="1"/>
</dbReference>
<dbReference type="Proteomes" id="UP000241848">
    <property type="component" value="Unassembled WGS sequence"/>
</dbReference>
<gene>
    <name evidence="7" type="ORF">C7B45_16245</name>
</gene>
<evidence type="ECO:0000256" key="6">
    <source>
        <dbReference type="SAM" id="Phobius"/>
    </source>
</evidence>
<name>A0A2T2WD39_9FIRM</name>
<feature type="transmembrane region" description="Helical" evidence="6">
    <location>
        <begin position="312"/>
        <end position="338"/>
    </location>
</feature>
<feature type="transmembrane region" description="Helical" evidence="6">
    <location>
        <begin position="350"/>
        <end position="375"/>
    </location>
</feature>
<dbReference type="EMBL" id="PXYV01000082">
    <property type="protein sequence ID" value="PSR20146.1"/>
    <property type="molecule type" value="Genomic_DNA"/>
</dbReference>
<feature type="transmembrane region" description="Helical" evidence="6">
    <location>
        <begin position="442"/>
        <end position="460"/>
    </location>
</feature>
<comment type="caution">
    <text evidence="7">The sequence shown here is derived from an EMBL/GenBank/DDBJ whole genome shotgun (WGS) entry which is preliminary data.</text>
</comment>
<dbReference type="PANTHER" id="PTHR30250:SF21">
    <property type="entry name" value="LIPID II FLIPPASE MURJ"/>
    <property type="match status" value="1"/>
</dbReference>
<evidence type="ECO:0000256" key="5">
    <source>
        <dbReference type="ARBA" id="ARBA00023136"/>
    </source>
</evidence>
<feature type="transmembrane region" description="Helical" evidence="6">
    <location>
        <begin position="184"/>
        <end position="205"/>
    </location>
</feature>
<evidence type="ECO:0000256" key="3">
    <source>
        <dbReference type="ARBA" id="ARBA00022692"/>
    </source>
</evidence>
<sequence length="501" mass="54266">MPSRRRNTLWWGTLTLTSAALASRGLGLIYRMLLARFLGSEGLGLFQMIFPLYVALVTLAVAGTPVAVSQMLAEGKAPASRLLRIATFIVLTISIPLMVLMIVWARPIAVTLYHDGTLTPLLWALTPALVAVAFSSVLRGYFIGRQSMEYPAAAQVAEQLARVVILYLLLNLMGRHFFPNPPLLAVLLIPLGESISLAILAVGYWRTRPKREKSVLQDHGLVGPILRLAMPVTVSRLLASAVGVIEASLIPLRLQLSGMSRPAAIRYFGQLTGMALPLILFPTALTVSLATNLIPAIANANSAGNAALTHRYIADAMGATALVTVPVTFVLLTLGLPLDDLFFRASISPAIFMPLVIGGFFLYFDITFAGVLRGLGRTDLPLWNDLVASLIEIALIWSLAPTPARGREGIALAIASAFATSALLNLYHVLKLTRVRIPWMQVFGKPIIAALPIWLITPLWQTLLLHHHIGHVPTLVSSVGIACLVYFLCLSATGTKWRHLL</sequence>
<evidence type="ECO:0000313" key="8">
    <source>
        <dbReference type="Proteomes" id="UP000241848"/>
    </source>
</evidence>
<feature type="transmembrane region" description="Helical" evidence="6">
    <location>
        <begin position="412"/>
        <end position="430"/>
    </location>
</feature>
<dbReference type="PANTHER" id="PTHR30250">
    <property type="entry name" value="PST FAMILY PREDICTED COLANIC ACID TRANSPORTER"/>
    <property type="match status" value="1"/>
</dbReference>
<keyword evidence="3 6" id="KW-0812">Transmembrane</keyword>
<dbReference type="CDD" id="cd13124">
    <property type="entry name" value="MATE_SpoVB_like"/>
    <property type="match status" value="1"/>
</dbReference>
<evidence type="ECO:0000313" key="7">
    <source>
        <dbReference type="EMBL" id="PSR20146.1"/>
    </source>
</evidence>
<evidence type="ECO:0000256" key="4">
    <source>
        <dbReference type="ARBA" id="ARBA00022989"/>
    </source>
</evidence>
<accession>A0A2T2WD39</accession>
<feature type="transmembrane region" description="Helical" evidence="6">
    <location>
        <begin position="472"/>
        <end position="493"/>
    </location>
</feature>
<dbReference type="InterPro" id="IPR002797">
    <property type="entry name" value="Polysacc_synth"/>
</dbReference>
<keyword evidence="2" id="KW-1003">Cell membrane</keyword>
<feature type="transmembrane region" description="Helical" evidence="6">
    <location>
        <begin position="159"/>
        <end position="178"/>
    </location>
</feature>
<dbReference type="InterPro" id="IPR050833">
    <property type="entry name" value="Poly_Biosynth_Transport"/>
</dbReference>
<feature type="transmembrane region" description="Helical" evidence="6">
    <location>
        <begin position="274"/>
        <end position="300"/>
    </location>
</feature>